<gene>
    <name evidence="4" type="ORF">K6K41_24565</name>
</gene>
<dbReference type="KEGG" id="cmet:K6K41_24565"/>
<feature type="region of interest" description="Disordered" evidence="2">
    <location>
        <begin position="384"/>
        <end position="427"/>
    </location>
</feature>
<accession>A0A9E6RAI2</accession>
<reference evidence="4" key="1">
    <citation type="submission" date="2021-08" db="EMBL/GenBank/DDBJ databases">
        <authorList>
            <person name="Zhang H."/>
            <person name="Xu M."/>
            <person name="Yu Z."/>
            <person name="Yang L."/>
            <person name="Cai Y."/>
        </authorList>
    </citation>
    <scope>NUCLEOTIDE SEQUENCE</scope>
    <source>
        <strain evidence="4">CHL1</strain>
    </source>
</reference>
<name>A0A9E6RAI2_9HYPH</name>
<feature type="coiled-coil region" evidence="1">
    <location>
        <begin position="331"/>
        <end position="384"/>
    </location>
</feature>
<keyword evidence="5" id="KW-1185">Reference proteome</keyword>
<dbReference type="AlphaFoldDB" id="A0A9E6RAI2"/>
<feature type="region of interest" description="Disordered" evidence="2">
    <location>
        <begin position="959"/>
        <end position="993"/>
    </location>
</feature>
<protein>
    <recommendedName>
        <fullName evidence="3">Phage tail lysozyme domain-containing protein</fullName>
    </recommendedName>
</protein>
<dbReference type="Pfam" id="PF18013">
    <property type="entry name" value="Phage_lysozyme2"/>
    <property type="match status" value="1"/>
</dbReference>
<dbReference type="EMBL" id="CP081869">
    <property type="protein sequence ID" value="QZN99798.1"/>
    <property type="molecule type" value="Genomic_DNA"/>
</dbReference>
<dbReference type="InterPro" id="IPR041219">
    <property type="entry name" value="Phage_lysozyme2"/>
</dbReference>
<evidence type="ECO:0000256" key="1">
    <source>
        <dbReference type="SAM" id="Coils"/>
    </source>
</evidence>
<proteinExistence type="predicted"/>
<evidence type="ECO:0000256" key="2">
    <source>
        <dbReference type="SAM" id="MobiDB-lite"/>
    </source>
</evidence>
<feature type="domain" description="Phage tail lysozyme" evidence="3">
    <location>
        <begin position="708"/>
        <end position="831"/>
    </location>
</feature>
<feature type="compositionally biased region" description="Basic and acidic residues" evidence="2">
    <location>
        <begin position="982"/>
        <end position="993"/>
    </location>
</feature>
<feature type="coiled-coil region" evidence="1">
    <location>
        <begin position="473"/>
        <end position="514"/>
    </location>
</feature>
<keyword evidence="1" id="KW-0175">Coiled coil</keyword>
<evidence type="ECO:0000313" key="5">
    <source>
        <dbReference type="Proteomes" id="UP000825701"/>
    </source>
</evidence>
<evidence type="ECO:0000313" key="4">
    <source>
        <dbReference type="EMBL" id="QZN99798.1"/>
    </source>
</evidence>
<organism evidence="4 5">
    <name type="scientific">Chenggangzhangella methanolivorans</name>
    <dbReference type="NCBI Taxonomy" id="1437009"/>
    <lineage>
        <taxon>Bacteria</taxon>
        <taxon>Pseudomonadati</taxon>
        <taxon>Pseudomonadota</taxon>
        <taxon>Alphaproteobacteria</taxon>
        <taxon>Hyphomicrobiales</taxon>
        <taxon>Methylopilaceae</taxon>
        <taxon>Chenggangzhangella</taxon>
    </lineage>
</organism>
<dbReference type="Proteomes" id="UP000825701">
    <property type="component" value="Chromosome"/>
</dbReference>
<feature type="compositionally biased region" description="Basic and acidic residues" evidence="2">
    <location>
        <begin position="416"/>
        <end position="427"/>
    </location>
</feature>
<dbReference type="Gene3D" id="1.10.530.10">
    <property type="match status" value="1"/>
</dbReference>
<sequence>MAERSGGSVVIRLAVRDGEVVRRALQDIGTDGQRALKALDDASRAPTRGALALSEAVNEAKSSIEGLATSSGSLGPALTFLRNLGPAGLAAGVAVAAGAAAVVAGVGKAKQALDSFGATVDAANSIGLSTDIYQGIAASALLAGVNAEEATGAPEVLVASGQAAAGQGDLYDKLSQYNSEAAEAIRNATTQEERVRILAKALSEAANAEERNAIAVAAFGRSGVALGRAFAEAGGNVDRMVASARELGLIVPREVLARAEELGDRLDVASQIIDTQLKQAALDLAPLMADLAEKAADFARYLAQGYGFIRDGTPNVRAQADAMAKGVDDPVARAAEAVAATSARIREAEAAGNADVAATQRKVLADQQAELERLQEAQRERNRAMGMNRGGADPASAEAGSQVPFPRSAPTPTEAEEQRGAAARERRLKEAERLGREAAQARAELGDVSGLVEIKKRELDALVERGLLSSEAAAQALDKYRQAQEKAAAADGDREAALRKAEQIEREAAQVRADLGDVSGLVAIKQKELNELVEKGAISQATATAALVKYREQVERTNESRVAKSSAFSGLARLSAEGTDLRGIYDDGATDLIKGLTDDLMKLDEAGGSVGSTLKSMGATIEEMVKRMIMARFVAKPLADGLTQIGDRLFGPAPGSSPAPAGAVALRGPGGIVRAPLAPVAGGPAIGSGDYDGFASRFMADAQRDFPGLTRAGAAGFAGNFGTETGGLRYAQEISPRGGRGGLGWAQWTGDRRVAFEKWMAENGHKDASSYDANYGFWRHEMRNTGEGRVMGSLAGVEDPRAAADIVRREYERPGVINAGSRAGYADRAFQAPKLDVSQLEQSFNALTTTTKSAAAQIPAMTQGATAAGPALGGVAQQAGGLGGVFQSLLGGIGNVFTGGGNMLSGLLGFNPFGFESGGYTGSGSRKGIAGVVHGQEFVSHAAATRRWRPMLEAMNRGEEPRAAGGGEASVSVNVGAPPGTRVEERRDGRGGRSFDVILDERSADALSRPGSATSKALQSNYGARPMIKKLG</sequence>
<evidence type="ECO:0000259" key="3">
    <source>
        <dbReference type="Pfam" id="PF18013"/>
    </source>
</evidence>
<dbReference type="RefSeq" id="WP_261402909.1">
    <property type="nucleotide sequence ID" value="NZ_CP081869.1"/>
</dbReference>